<dbReference type="AlphaFoldDB" id="A0A1Y3B2B9"/>
<keyword evidence="2" id="KW-1185">Reference proteome</keyword>
<evidence type="ECO:0000313" key="1">
    <source>
        <dbReference type="EMBL" id="OTF74337.1"/>
    </source>
</evidence>
<gene>
    <name evidence="1" type="ORF">BLA29_006533</name>
</gene>
<evidence type="ECO:0000313" key="2">
    <source>
        <dbReference type="Proteomes" id="UP000194236"/>
    </source>
</evidence>
<sequence length="191" mass="22704">METDGKNYEPPYFDPETKICHNVVEKVDYLVWHEGIHGVRRIQVWIGQIDLFSMDHLNSPYRKFIQQQFNVTFRWFGRKLPSIMEKKSLTDRLKKQGYKLGEEIRFMRIDQNHTRYEIERRNFHLGTYAKGLCDHEGKIADSVLKFGLNRYDMCRLSLNKILMNKTDTMMVDQRQQTTKSTSSCMAIKSIV</sequence>
<comment type="caution">
    <text evidence="1">The sequence shown here is derived from an EMBL/GenBank/DDBJ whole genome shotgun (WGS) entry which is preliminary data.</text>
</comment>
<organism evidence="1 2">
    <name type="scientific">Euroglyphus maynei</name>
    <name type="common">Mayne's house dust mite</name>
    <dbReference type="NCBI Taxonomy" id="6958"/>
    <lineage>
        <taxon>Eukaryota</taxon>
        <taxon>Metazoa</taxon>
        <taxon>Ecdysozoa</taxon>
        <taxon>Arthropoda</taxon>
        <taxon>Chelicerata</taxon>
        <taxon>Arachnida</taxon>
        <taxon>Acari</taxon>
        <taxon>Acariformes</taxon>
        <taxon>Sarcoptiformes</taxon>
        <taxon>Astigmata</taxon>
        <taxon>Psoroptidia</taxon>
        <taxon>Analgoidea</taxon>
        <taxon>Pyroglyphidae</taxon>
        <taxon>Pyroglyphinae</taxon>
        <taxon>Euroglyphus</taxon>
    </lineage>
</organism>
<feature type="non-terminal residue" evidence="1">
    <location>
        <position position="191"/>
    </location>
</feature>
<dbReference type="EMBL" id="MUJZ01047592">
    <property type="protein sequence ID" value="OTF74337.1"/>
    <property type="molecule type" value="Genomic_DNA"/>
</dbReference>
<dbReference type="OrthoDB" id="6484881at2759"/>
<accession>A0A1Y3B2B9</accession>
<protein>
    <submittedName>
        <fullName evidence="1">Uncharacterized protein</fullName>
    </submittedName>
</protein>
<dbReference type="Proteomes" id="UP000194236">
    <property type="component" value="Unassembled WGS sequence"/>
</dbReference>
<name>A0A1Y3B2B9_EURMA</name>
<reference evidence="1 2" key="1">
    <citation type="submission" date="2017-03" db="EMBL/GenBank/DDBJ databases">
        <title>Genome Survey of Euroglyphus maynei.</title>
        <authorList>
            <person name="Arlian L.G."/>
            <person name="Morgan M.S."/>
            <person name="Rider S.D."/>
        </authorList>
    </citation>
    <scope>NUCLEOTIDE SEQUENCE [LARGE SCALE GENOMIC DNA]</scope>
    <source>
        <strain evidence="1">Arlian Lab</strain>
        <tissue evidence="1">Whole body</tissue>
    </source>
</reference>
<proteinExistence type="predicted"/>